<proteinExistence type="predicted"/>
<reference evidence="2 3" key="1">
    <citation type="submission" date="2022-09" db="EMBL/GenBank/DDBJ databases">
        <title>Enrichment on poylsaccharides allowed isolation of novel metabolic and taxonomic groups of Haloarchaea.</title>
        <authorList>
            <person name="Sorokin D.Y."/>
            <person name="Elcheninov A.G."/>
            <person name="Khizhniak T.V."/>
            <person name="Kolganova T.V."/>
            <person name="Kublanov I.V."/>
        </authorList>
    </citation>
    <scope>NUCLEOTIDE SEQUENCE [LARGE SCALE GENOMIC DNA]</scope>
    <source>
        <strain evidence="2 3">AArc-m2/3/4</strain>
    </source>
</reference>
<dbReference type="Proteomes" id="UP001320972">
    <property type="component" value="Unassembled WGS sequence"/>
</dbReference>
<comment type="caution">
    <text evidence="2">The sequence shown here is derived from an EMBL/GenBank/DDBJ whole genome shotgun (WGS) entry which is preliminary data.</text>
</comment>
<gene>
    <name evidence="2" type="ORF">OB955_22105</name>
</gene>
<protein>
    <recommendedName>
        <fullName evidence="4">Halobacterial output domain-containing protein</fullName>
    </recommendedName>
</protein>
<evidence type="ECO:0000256" key="1">
    <source>
        <dbReference type="SAM" id="MobiDB-lite"/>
    </source>
</evidence>
<dbReference type="RefSeq" id="WP_338009130.1">
    <property type="nucleotide sequence ID" value="NZ_JAOPKB010000018.1"/>
</dbReference>
<evidence type="ECO:0000313" key="3">
    <source>
        <dbReference type="Proteomes" id="UP001320972"/>
    </source>
</evidence>
<feature type="compositionally biased region" description="Basic and acidic residues" evidence="1">
    <location>
        <begin position="1"/>
        <end position="17"/>
    </location>
</feature>
<accession>A0ABT2QKC8</accession>
<dbReference type="EMBL" id="JAOPKB010000018">
    <property type="protein sequence ID" value="MCU4975392.1"/>
    <property type="molecule type" value="Genomic_DNA"/>
</dbReference>
<sequence>MSDDDSRGNESPDRPHVSTDNIRAPDDTTGNTSETRARLEIIDQQARQLLESASVSEDGEAVRHCREIRAEVNQVRLSLLGPEAVLDGVPLEVEVEDESSDSNGSNNNADSPATDFNTDPRVPMIVHRGERVTTYLGPDPDAYELEHGDRDA</sequence>
<keyword evidence="3" id="KW-1185">Reference proteome</keyword>
<feature type="region of interest" description="Disordered" evidence="1">
    <location>
        <begin position="91"/>
        <end position="152"/>
    </location>
</feature>
<name>A0ABT2QKC8_9EURY</name>
<organism evidence="2 3">
    <name type="scientific">Natronoglomus mannanivorans</name>
    <dbReference type="NCBI Taxonomy" id="2979990"/>
    <lineage>
        <taxon>Archaea</taxon>
        <taxon>Methanobacteriati</taxon>
        <taxon>Methanobacteriota</taxon>
        <taxon>Stenosarchaea group</taxon>
        <taxon>Halobacteria</taxon>
        <taxon>Halobacteriales</taxon>
        <taxon>Natrialbaceae</taxon>
        <taxon>Natronoglomus</taxon>
    </lineage>
</organism>
<evidence type="ECO:0000313" key="2">
    <source>
        <dbReference type="EMBL" id="MCU4975392.1"/>
    </source>
</evidence>
<evidence type="ECO:0008006" key="4">
    <source>
        <dbReference type="Google" id="ProtNLM"/>
    </source>
</evidence>
<feature type="region of interest" description="Disordered" evidence="1">
    <location>
        <begin position="1"/>
        <end position="37"/>
    </location>
</feature>